<organism evidence="3 4">
    <name type="scientific">Temnothorax curvispinosus</name>
    <dbReference type="NCBI Taxonomy" id="300111"/>
    <lineage>
        <taxon>Eukaryota</taxon>
        <taxon>Metazoa</taxon>
        <taxon>Ecdysozoa</taxon>
        <taxon>Arthropoda</taxon>
        <taxon>Hexapoda</taxon>
        <taxon>Insecta</taxon>
        <taxon>Pterygota</taxon>
        <taxon>Neoptera</taxon>
        <taxon>Endopterygota</taxon>
        <taxon>Hymenoptera</taxon>
        <taxon>Apocrita</taxon>
        <taxon>Aculeata</taxon>
        <taxon>Formicoidea</taxon>
        <taxon>Formicidae</taxon>
        <taxon>Myrmicinae</taxon>
        <taxon>Temnothorax</taxon>
    </lineage>
</organism>
<feature type="compositionally biased region" description="Polar residues" evidence="1">
    <location>
        <begin position="183"/>
        <end position="195"/>
    </location>
</feature>
<accession>A0A6J1PPW0</accession>
<keyword evidence="2" id="KW-0472">Membrane</keyword>
<gene>
    <name evidence="4" type="primary">LOC112454273</name>
</gene>
<keyword evidence="2" id="KW-0812">Transmembrane</keyword>
<dbReference type="OrthoDB" id="5984008at2759"/>
<evidence type="ECO:0000313" key="3">
    <source>
        <dbReference type="Proteomes" id="UP000504618"/>
    </source>
</evidence>
<dbReference type="Gene3D" id="3.40.190.10">
    <property type="entry name" value="Periplasmic binding protein-like II"/>
    <property type="match status" value="2"/>
</dbReference>
<reference evidence="4" key="1">
    <citation type="submission" date="2025-08" db="UniProtKB">
        <authorList>
            <consortium name="RefSeq"/>
        </authorList>
    </citation>
    <scope>IDENTIFICATION</scope>
    <source>
        <tissue evidence="4">Whole body</tissue>
    </source>
</reference>
<dbReference type="Proteomes" id="UP000504618">
    <property type="component" value="Unplaced"/>
</dbReference>
<evidence type="ECO:0000256" key="1">
    <source>
        <dbReference type="SAM" id="MobiDB-lite"/>
    </source>
</evidence>
<protein>
    <submittedName>
        <fullName evidence="4">Glutamate receptor ionotropic, kainate 2-like</fullName>
    </submittedName>
</protein>
<dbReference type="SUPFAM" id="SSF53850">
    <property type="entry name" value="Periplasmic binding protein-like II"/>
    <property type="match status" value="1"/>
</dbReference>
<dbReference type="FunFam" id="3.40.190.10:FF:000061">
    <property type="entry name" value="Glutamate receptor, ionotropic kainate"/>
    <property type="match status" value="1"/>
</dbReference>
<keyword evidence="3" id="KW-1185">Reference proteome</keyword>
<dbReference type="AlphaFoldDB" id="A0A6J1PPW0"/>
<dbReference type="GeneID" id="112454273"/>
<name>A0A6J1PPW0_9HYME</name>
<evidence type="ECO:0000313" key="4">
    <source>
        <dbReference type="RefSeq" id="XP_024871336.1"/>
    </source>
</evidence>
<dbReference type="PANTHER" id="PTHR18966">
    <property type="entry name" value="IONOTROPIC GLUTAMATE RECEPTOR"/>
    <property type="match status" value="1"/>
</dbReference>
<feature type="transmembrane region" description="Helical" evidence="2">
    <location>
        <begin position="121"/>
        <end position="141"/>
    </location>
</feature>
<proteinExistence type="predicted"/>
<evidence type="ECO:0000256" key="2">
    <source>
        <dbReference type="SAM" id="Phobius"/>
    </source>
</evidence>
<sequence>MYQTMIANRKDVLVSDNKDGIVKAENQDYAFLMESASIEYEIERHCDLTQIGGLLDEKGYGIAIKKNSKYLHSINKAVLQLSEGGAIQEIKKKWWTQKRGGGKCQESSGSSTAEALDLDNVGGVFLVLTIGIALSCVYTIFELCWDVAQTSIRENVPFKQELINELKFIAKCSGSKPARRKSGLSSKSENGSTRECTPPYGFIPTVIRTSPTNDK</sequence>
<dbReference type="RefSeq" id="XP_024871336.1">
    <property type="nucleotide sequence ID" value="XM_025015568.1"/>
</dbReference>
<dbReference type="InterPro" id="IPR015683">
    <property type="entry name" value="Ionotropic_Glu_rcpt"/>
</dbReference>
<feature type="region of interest" description="Disordered" evidence="1">
    <location>
        <begin position="176"/>
        <end position="215"/>
    </location>
</feature>
<keyword evidence="2" id="KW-1133">Transmembrane helix</keyword>